<dbReference type="KEGG" id="sle:sle_57940"/>
<feature type="region of interest" description="Disordered" evidence="1">
    <location>
        <begin position="75"/>
        <end position="95"/>
    </location>
</feature>
<reference evidence="2 3" key="1">
    <citation type="submission" date="2015-02" db="EMBL/GenBank/DDBJ databases">
        <authorList>
            <person name="Gomez-Escribano P.J."/>
        </authorList>
    </citation>
    <scope>NUCLEOTIDE SEQUENCE [LARGE SCALE GENOMIC DNA]</scope>
    <source>
        <strain evidence="3">C34 (DSM 42122 / NRRL B-24963)</strain>
    </source>
</reference>
<accession>A0A0F7VZT8</accession>
<protein>
    <recommendedName>
        <fullName evidence="4">Lipoprotein</fullName>
    </recommendedName>
</protein>
<evidence type="ECO:0008006" key="4">
    <source>
        <dbReference type="Google" id="ProtNLM"/>
    </source>
</evidence>
<sequence length="311" mass="33096">MTTVRASRIVATVALSMGAVSMVGGCGPGPGGDDTGRTRSVPRSVRAQDDLLKRAEATLAQRCLEERKVAPAPLGAADGARAGGPTAQAAGSQRRFPYGIDDPAWAAEHGFGGAAGTGSRAAGDGSPPPAPRGAAARRQERLADALFGTGRRELSTRTATGLLVRANSDGCLARAQRLLYGDQARWFRATVAANNLQAAAHHRVTRDPAYRAVLARWADCVAPVYKAADPAELRDAWQRRARDLPPRQATALQRRYAVAEARCVRSTGLAGTGARLEERHAAEVRAEYAALIADHRRMRERGLRYALRHGL</sequence>
<dbReference type="PROSITE" id="PS51257">
    <property type="entry name" value="PROKAR_LIPOPROTEIN"/>
    <property type="match status" value="1"/>
</dbReference>
<organism evidence="2 3">
    <name type="scientific">Streptomyces leeuwenhoekii</name>
    <dbReference type="NCBI Taxonomy" id="1437453"/>
    <lineage>
        <taxon>Bacteria</taxon>
        <taxon>Bacillati</taxon>
        <taxon>Actinomycetota</taxon>
        <taxon>Actinomycetes</taxon>
        <taxon>Kitasatosporales</taxon>
        <taxon>Streptomycetaceae</taxon>
        <taxon>Streptomyces</taxon>
    </lineage>
</organism>
<evidence type="ECO:0000313" key="2">
    <source>
        <dbReference type="EMBL" id="CQR65250.1"/>
    </source>
</evidence>
<dbReference type="Proteomes" id="UP000035016">
    <property type="component" value="Chromosome Chromosome"/>
</dbReference>
<evidence type="ECO:0000256" key="1">
    <source>
        <dbReference type="SAM" id="MobiDB-lite"/>
    </source>
</evidence>
<gene>
    <name evidence="2" type="primary">sle_57940</name>
</gene>
<proteinExistence type="predicted"/>
<feature type="region of interest" description="Disordered" evidence="1">
    <location>
        <begin position="25"/>
        <end position="44"/>
    </location>
</feature>
<name>A0A0F7VZT8_STRLW</name>
<dbReference type="AlphaFoldDB" id="A0A0F7VZT8"/>
<evidence type="ECO:0000313" key="3">
    <source>
        <dbReference type="Proteomes" id="UP000035016"/>
    </source>
</evidence>
<feature type="region of interest" description="Disordered" evidence="1">
    <location>
        <begin position="109"/>
        <end position="138"/>
    </location>
</feature>
<dbReference type="EMBL" id="LN831790">
    <property type="protein sequence ID" value="CQR65250.1"/>
    <property type="molecule type" value="Genomic_DNA"/>
</dbReference>